<dbReference type="InterPro" id="IPR058240">
    <property type="entry name" value="rSAM_sf"/>
</dbReference>
<evidence type="ECO:0000256" key="3">
    <source>
        <dbReference type="ARBA" id="ARBA00023014"/>
    </source>
</evidence>
<gene>
    <name evidence="5" type="ORF">JWG45_11510</name>
</gene>
<dbReference type="CDD" id="cd01335">
    <property type="entry name" value="Radical_SAM"/>
    <property type="match status" value="1"/>
</dbReference>
<dbReference type="InterPro" id="IPR007197">
    <property type="entry name" value="rSAM"/>
</dbReference>
<dbReference type="SFLD" id="SFLDS00029">
    <property type="entry name" value="Radical_SAM"/>
    <property type="match status" value="1"/>
</dbReference>
<dbReference type="PANTHER" id="PTHR43432:SF5">
    <property type="entry name" value="ELP3_MIAA_NIFB-LIKE RADICAL SAM CORE DOMAIN-CONTAINING PROTEIN"/>
    <property type="match status" value="1"/>
</dbReference>
<keyword evidence="3" id="KW-0411">Iron-sulfur</keyword>
<dbReference type="SFLD" id="SFLDG01084">
    <property type="entry name" value="Uncharacterised_Radical_SAM_Su"/>
    <property type="match status" value="1"/>
</dbReference>
<reference evidence="5 6" key="1">
    <citation type="submission" date="2021-02" db="EMBL/GenBank/DDBJ databases">
        <title>Leptospira ainlahdjerensis sp. nov., Leptospira ainazelensis sp. nov., Leptospira abararensis sp. nov. and Leptospira chreensis sp. nov., four new species isolated from water sources in Algeria.</title>
        <authorList>
            <person name="Amara Korba A."/>
            <person name="Kainiu M."/>
            <person name="Vincent A.T."/>
            <person name="Mariet J.-F."/>
            <person name="Veyrier F.J."/>
            <person name="Goarant C."/>
            <person name="Picardeau M."/>
        </authorList>
    </citation>
    <scope>NUCLEOTIDE SEQUENCE [LARGE SCALE GENOMIC DNA]</scope>
    <source>
        <strain evidence="5 6">201903070</strain>
    </source>
</reference>
<proteinExistence type="predicted"/>
<evidence type="ECO:0000256" key="2">
    <source>
        <dbReference type="ARBA" id="ARBA00023004"/>
    </source>
</evidence>
<dbReference type="Gene3D" id="3.80.30.30">
    <property type="match status" value="1"/>
</dbReference>
<keyword evidence="1" id="KW-0479">Metal-binding</keyword>
<keyword evidence="2" id="KW-0408">Iron</keyword>
<dbReference type="PANTHER" id="PTHR43432">
    <property type="entry name" value="SLR0285 PROTEIN"/>
    <property type="match status" value="1"/>
</dbReference>
<sequence>MPQNIRIKSILNKTKRRDPWFLDDYTLNPYSGCSFRCLYCYVSGSKYGINSEDKLSVKENAVEVLDRQLWNKAKKNRHGIIVISSATDPYIPIEKEKGLTRELLKIILKYKFPVHILTKSNLILRDLDLLLEIEKAAILPEELRERLNRKSFITFSFSTLEDSTARIFEPGAVVPSLRFEALKETLKRGLFSGVSLMPLLPHISDTGENLDRMFRRFRETGIHYIFPASLTLFGGEDSSDNKSLVLKTIEKEYPHLIEKYKKFFSQGNQMPAYYRIALQNKTDELCAKYGLQKGILKPS</sequence>
<dbReference type="InterPro" id="IPR040086">
    <property type="entry name" value="MJ0683-like"/>
</dbReference>
<dbReference type="RefSeq" id="WP_205279850.1">
    <property type="nucleotide sequence ID" value="NZ_JAFFPU010000041.1"/>
</dbReference>
<evidence type="ECO:0000259" key="4">
    <source>
        <dbReference type="Pfam" id="PF04055"/>
    </source>
</evidence>
<dbReference type="EMBL" id="JAFFPU010000041">
    <property type="protein sequence ID" value="MBM9577779.1"/>
    <property type="molecule type" value="Genomic_DNA"/>
</dbReference>
<accession>A0ABS2UCA2</accession>
<name>A0ABS2UCA2_9LEPT</name>
<dbReference type="Pfam" id="PF04055">
    <property type="entry name" value="Radical_SAM"/>
    <property type="match status" value="1"/>
</dbReference>
<dbReference type="Proteomes" id="UP000724686">
    <property type="component" value="Unassembled WGS sequence"/>
</dbReference>
<organism evidence="5 6">
    <name type="scientific">Leptospira ainlahdjerensis</name>
    <dbReference type="NCBI Taxonomy" id="2810033"/>
    <lineage>
        <taxon>Bacteria</taxon>
        <taxon>Pseudomonadati</taxon>
        <taxon>Spirochaetota</taxon>
        <taxon>Spirochaetia</taxon>
        <taxon>Leptospirales</taxon>
        <taxon>Leptospiraceae</taxon>
        <taxon>Leptospira</taxon>
    </lineage>
</organism>
<feature type="domain" description="Radical SAM core" evidence="4">
    <location>
        <begin position="28"/>
        <end position="205"/>
    </location>
</feature>
<keyword evidence="6" id="KW-1185">Reference proteome</keyword>
<evidence type="ECO:0000313" key="5">
    <source>
        <dbReference type="EMBL" id="MBM9577779.1"/>
    </source>
</evidence>
<comment type="caution">
    <text evidence="5">The sequence shown here is derived from an EMBL/GenBank/DDBJ whole genome shotgun (WGS) entry which is preliminary data.</text>
</comment>
<evidence type="ECO:0000313" key="6">
    <source>
        <dbReference type="Proteomes" id="UP000724686"/>
    </source>
</evidence>
<protein>
    <submittedName>
        <fullName evidence="5">Radical SAM protein</fullName>
    </submittedName>
</protein>
<evidence type="ECO:0000256" key="1">
    <source>
        <dbReference type="ARBA" id="ARBA00022723"/>
    </source>
</evidence>
<dbReference type="SUPFAM" id="SSF102114">
    <property type="entry name" value="Radical SAM enzymes"/>
    <property type="match status" value="1"/>
</dbReference>